<comment type="pathway">
    <text evidence="3">Amino-sugar metabolism; N-acetylneuraminate degradation; D-fructose 6-phosphate from N-acetylneuraminate: step 5/5.</text>
</comment>
<feature type="active site" description="Proton acceptor; for ring-opening step" evidence="3">
    <location>
        <position position="130"/>
    </location>
</feature>
<dbReference type="HAMAP" id="MF_01241">
    <property type="entry name" value="GlcN6P_deamin"/>
    <property type="match status" value="1"/>
</dbReference>
<comment type="caution">
    <text evidence="5">The sequence shown here is derived from an EMBL/GenBank/DDBJ whole genome shotgun (WGS) entry which is preliminary data.</text>
</comment>
<reference evidence="5 6" key="1">
    <citation type="submission" date="2020-07" db="EMBL/GenBank/DDBJ databases">
        <title>Facklamia lactis sp. nov., isolated from raw milk.</title>
        <authorList>
            <person name="Doll E.V."/>
            <person name="Huptas C."/>
            <person name="Staib L."/>
            <person name="Wenning M."/>
            <person name="Scherer S."/>
        </authorList>
    </citation>
    <scope>NUCLEOTIDE SEQUENCE [LARGE SCALE GENOMIC DNA]</scope>
    <source>
        <strain evidence="5 6">DSM 111018</strain>
    </source>
</reference>
<sequence>MNIKIFKNSDEASQAVFELYKNKKEEGATVFGLATGSTPEKLYQLMSDSDLDFSESTSINLDEYVGLGSEHPQSYAYFMNQHLFRHKPFKESHLPNGLAKDLDQETRRYDEVIANNPIDLQLLGLGSNGHIGFNEPGSSFDSQTQHVQLTESTISDNQRFFSSEEEVPKEAISMGIASILSAKEIVIMAFGLNKAKAVKEMIQGPMTEAIPASALQQHRKVHVFLDEKAASLLD</sequence>
<dbReference type="InterPro" id="IPR006148">
    <property type="entry name" value="Glc/Gal-6P_isomerase"/>
</dbReference>
<dbReference type="PANTHER" id="PTHR11280:SF5">
    <property type="entry name" value="GLUCOSAMINE-6-PHOSPHATE ISOMERASE"/>
    <property type="match status" value="1"/>
</dbReference>
<feature type="active site" description="For ring-opening step" evidence="3">
    <location>
        <position position="135"/>
    </location>
</feature>
<keyword evidence="6" id="KW-1185">Reference proteome</keyword>
<keyword evidence="2 3" id="KW-0119">Carbohydrate metabolism</keyword>
<dbReference type="EMBL" id="JACBXQ010000003">
    <property type="protein sequence ID" value="MBG9986595.1"/>
    <property type="molecule type" value="Genomic_DNA"/>
</dbReference>
<comment type="caution">
    <text evidence="3">Lacks conserved residue(s) required for the propagation of feature annotation.</text>
</comment>
<feature type="active site" description="For ring-opening step" evidence="3">
    <location>
        <position position="128"/>
    </location>
</feature>
<name>A0ABS0LT12_9LACT</name>
<dbReference type="Proteomes" id="UP000721415">
    <property type="component" value="Unassembled WGS sequence"/>
</dbReference>
<accession>A0ABS0LT12</accession>
<proteinExistence type="inferred from homology"/>
<keyword evidence="1 3" id="KW-0378">Hydrolase</keyword>
<comment type="similarity">
    <text evidence="3">Belongs to the glucosamine/galactosamine-6-phosphate isomerase family. NagB subfamily.</text>
</comment>
<dbReference type="EC" id="3.5.99.6" evidence="3"/>
<dbReference type="InterPro" id="IPR037171">
    <property type="entry name" value="NagB/RpiA_transferase-like"/>
</dbReference>
<evidence type="ECO:0000256" key="2">
    <source>
        <dbReference type="ARBA" id="ARBA00023277"/>
    </source>
</evidence>
<gene>
    <name evidence="3" type="primary">nagB</name>
    <name evidence="5" type="ORF">HZY91_06755</name>
</gene>
<comment type="function">
    <text evidence="3">Catalyzes the reversible isomerization-deamination of glucosamine 6-phosphate (GlcN6P) to form fructose 6-phosphate (Fru6P) and ammonium ion.</text>
</comment>
<evidence type="ECO:0000313" key="6">
    <source>
        <dbReference type="Proteomes" id="UP000721415"/>
    </source>
</evidence>
<dbReference type="RefSeq" id="WP_197115503.1">
    <property type="nucleotide sequence ID" value="NZ_JACBXQ010000003.1"/>
</dbReference>
<feature type="active site" description="Proton acceptor; for enolization step" evidence="3">
    <location>
        <position position="62"/>
    </location>
</feature>
<protein>
    <recommendedName>
        <fullName evidence="3">Glucosamine-6-phosphate deaminase</fullName>
        <ecNumber evidence="3">3.5.99.6</ecNumber>
    </recommendedName>
    <alternativeName>
        <fullName evidence="3">GlcN6P deaminase</fullName>
        <shortName evidence="3">GNPDA</shortName>
    </alternativeName>
    <alternativeName>
        <fullName evidence="3">Glucosamine-6-phosphate isomerase</fullName>
    </alternativeName>
</protein>
<dbReference type="InterPro" id="IPR004547">
    <property type="entry name" value="Glucosamine6P_isomerase"/>
</dbReference>
<evidence type="ECO:0000256" key="1">
    <source>
        <dbReference type="ARBA" id="ARBA00022801"/>
    </source>
</evidence>
<dbReference type="PROSITE" id="PS01161">
    <property type="entry name" value="GLC_GALNAC_ISOMERASE"/>
    <property type="match status" value="1"/>
</dbReference>
<dbReference type="Pfam" id="PF01182">
    <property type="entry name" value="Glucosamine_iso"/>
    <property type="match status" value="1"/>
</dbReference>
<dbReference type="CDD" id="cd01399">
    <property type="entry name" value="GlcN6P_deaminase"/>
    <property type="match status" value="1"/>
</dbReference>
<dbReference type="SUPFAM" id="SSF100950">
    <property type="entry name" value="NagB/RpiA/CoA transferase-like"/>
    <property type="match status" value="1"/>
</dbReference>
<dbReference type="InterPro" id="IPR018321">
    <property type="entry name" value="Glucosamine6P_isomerase_CS"/>
</dbReference>
<dbReference type="PANTHER" id="PTHR11280">
    <property type="entry name" value="GLUCOSAMINE-6-PHOSPHATE ISOMERASE"/>
    <property type="match status" value="1"/>
</dbReference>
<evidence type="ECO:0000313" key="5">
    <source>
        <dbReference type="EMBL" id="MBG9986595.1"/>
    </source>
</evidence>
<dbReference type="Gene3D" id="3.40.50.1360">
    <property type="match status" value="1"/>
</dbReference>
<comment type="catalytic activity">
    <reaction evidence="3">
        <text>alpha-D-glucosamine 6-phosphate + H2O = beta-D-fructose 6-phosphate + NH4(+)</text>
        <dbReference type="Rhea" id="RHEA:12172"/>
        <dbReference type="ChEBI" id="CHEBI:15377"/>
        <dbReference type="ChEBI" id="CHEBI:28938"/>
        <dbReference type="ChEBI" id="CHEBI:57634"/>
        <dbReference type="ChEBI" id="CHEBI:75989"/>
        <dbReference type="EC" id="3.5.99.6"/>
    </reaction>
</comment>
<feature type="domain" description="Glucosamine/galactosamine-6-phosphate isomerase" evidence="4">
    <location>
        <begin position="20"/>
        <end position="220"/>
    </location>
</feature>
<evidence type="ECO:0000256" key="3">
    <source>
        <dbReference type="HAMAP-Rule" id="MF_01241"/>
    </source>
</evidence>
<organism evidence="5 6">
    <name type="scientific">Facklamia lactis</name>
    <dbReference type="NCBI Taxonomy" id="2749967"/>
    <lineage>
        <taxon>Bacteria</taxon>
        <taxon>Bacillati</taxon>
        <taxon>Bacillota</taxon>
        <taxon>Bacilli</taxon>
        <taxon>Lactobacillales</taxon>
        <taxon>Aerococcaceae</taxon>
        <taxon>Facklamia</taxon>
    </lineage>
</organism>
<evidence type="ECO:0000259" key="4">
    <source>
        <dbReference type="Pfam" id="PF01182"/>
    </source>
</evidence>